<organism evidence="2 3">
    <name type="scientific">Cohnella boryungensis</name>
    <dbReference type="NCBI Taxonomy" id="768479"/>
    <lineage>
        <taxon>Bacteria</taxon>
        <taxon>Bacillati</taxon>
        <taxon>Bacillota</taxon>
        <taxon>Bacilli</taxon>
        <taxon>Bacillales</taxon>
        <taxon>Paenibacillaceae</taxon>
        <taxon>Cohnella</taxon>
    </lineage>
</organism>
<dbReference type="InterPro" id="IPR052539">
    <property type="entry name" value="MGD_biosynthesis_adapter"/>
</dbReference>
<evidence type="ECO:0000259" key="1">
    <source>
        <dbReference type="Pfam" id="PF03205"/>
    </source>
</evidence>
<dbReference type="PANTHER" id="PTHR40072:SF1">
    <property type="entry name" value="MOLYBDOPTERIN-GUANINE DINUCLEOTIDE BIOSYNTHESIS ADAPTER PROTEIN"/>
    <property type="match status" value="1"/>
</dbReference>
<accession>A0ABV8SD20</accession>
<dbReference type="InterPro" id="IPR004435">
    <property type="entry name" value="MobB_dom"/>
</dbReference>
<name>A0ABV8SD20_9BACL</name>
<dbReference type="SUPFAM" id="SSF52540">
    <property type="entry name" value="P-loop containing nucleoside triphosphate hydrolases"/>
    <property type="match status" value="1"/>
</dbReference>
<dbReference type="InterPro" id="IPR027417">
    <property type="entry name" value="P-loop_NTPase"/>
</dbReference>
<gene>
    <name evidence="2" type="primary">mobB</name>
    <name evidence="2" type="ORF">ACFO1S_18690</name>
</gene>
<protein>
    <submittedName>
        <fullName evidence="2">Molybdopterin-guanine dinucleotide biosynthesis protein B</fullName>
    </submittedName>
</protein>
<dbReference type="CDD" id="cd03116">
    <property type="entry name" value="MobB"/>
    <property type="match status" value="1"/>
</dbReference>
<dbReference type="Pfam" id="PF03205">
    <property type="entry name" value="MobB"/>
    <property type="match status" value="1"/>
</dbReference>
<comment type="caution">
    <text evidence="2">The sequence shown here is derived from an EMBL/GenBank/DDBJ whole genome shotgun (WGS) entry which is preliminary data.</text>
</comment>
<dbReference type="NCBIfam" id="TIGR00176">
    <property type="entry name" value="mobB"/>
    <property type="match status" value="1"/>
</dbReference>
<dbReference type="Proteomes" id="UP001595755">
    <property type="component" value="Unassembled WGS sequence"/>
</dbReference>
<feature type="domain" description="Molybdopterin-guanine dinucleotide biosynthesis protein B (MobB)" evidence="1">
    <location>
        <begin position="3"/>
        <end position="128"/>
    </location>
</feature>
<dbReference type="Gene3D" id="3.40.50.300">
    <property type="entry name" value="P-loop containing nucleotide triphosphate hydrolases"/>
    <property type="match status" value="1"/>
</dbReference>
<evidence type="ECO:0000313" key="2">
    <source>
        <dbReference type="EMBL" id="MFC4305461.1"/>
    </source>
</evidence>
<proteinExistence type="predicted"/>
<dbReference type="RefSeq" id="WP_204601076.1">
    <property type="nucleotide sequence ID" value="NZ_JBHSED010000040.1"/>
</dbReference>
<sequence>MDVLQVVGYKNAGKTTLVCELLRHYNAQGRRSGTIKHDAHAFEPDVPGTDTWQHRRAGAAATAITSPERTAWTMERPSTLDELLSDMERHSLDIVIVEGFKQERHNKIVLLRGEDDAELLRLSHVIAAAVRTPSEEIERLAASLGVPLFVTGEYNWSALLAKLPGLSHRTTGTVGS</sequence>
<reference evidence="3" key="1">
    <citation type="journal article" date="2019" name="Int. J. Syst. Evol. Microbiol.">
        <title>The Global Catalogue of Microorganisms (GCM) 10K type strain sequencing project: providing services to taxonomists for standard genome sequencing and annotation.</title>
        <authorList>
            <consortium name="The Broad Institute Genomics Platform"/>
            <consortium name="The Broad Institute Genome Sequencing Center for Infectious Disease"/>
            <person name="Wu L."/>
            <person name="Ma J."/>
        </authorList>
    </citation>
    <scope>NUCLEOTIDE SEQUENCE [LARGE SCALE GENOMIC DNA]</scope>
    <source>
        <strain evidence="3">CGMCC 4.1641</strain>
    </source>
</reference>
<dbReference type="PANTHER" id="PTHR40072">
    <property type="entry name" value="MOLYBDOPTERIN-GUANINE DINUCLEOTIDE BIOSYNTHESIS ADAPTER PROTEIN-RELATED"/>
    <property type="match status" value="1"/>
</dbReference>
<keyword evidence="3" id="KW-1185">Reference proteome</keyword>
<dbReference type="EMBL" id="JBHSED010000040">
    <property type="protein sequence ID" value="MFC4305461.1"/>
    <property type="molecule type" value="Genomic_DNA"/>
</dbReference>
<evidence type="ECO:0000313" key="3">
    <source>
        <dbReference type="Proteomes" id="UP001595755"/>
    </source>
</evidence>